<dbReference type="Proteomes" id="UP000663699">
    <property type="component" value="Chromosome 9"/>
</dbReference>
<evidence type="ECO:0008006" key="3">
    <source>
        <dbReference type="Google" id="ProtNLM"/>
    </source>
</evidence>
<gene>
    <name evidence="1" type="ORF">MERGE_003173</name>
</gene>
<name>A0A899FZR1_9ASCO</name>
<evidence type="ECO:0000313" key="2">
    <source>
        <dbReference type="Proteomes" id="UP000663699"/>
    </source>
</evidence>
<dbReference type="GO" id="GO:0003676">
    <property type="term" value="F:nucleic acid binding"/>
    <property type="evidence" value="ECO:0007669"/>
    <property type="project" value="InterPro"/>
</dbReference>
<proteinExistence type="predicted"/>
<sequence>MQTQPPSTIKASDKIYVKKSSKIQFENTFTIEAQGLSIGKAVTIIEILKRRLRDAELSFWQYNQLDNINVSVPQTASMTSKERLLNLEIGCAKDYVKNLKTKIVPILRIKLSRIPLDLPGGWREQLNNHSSNDSNIQQINR</sequence>
<protein>
    <recommendedName>
        <fullName evidence="3">DNA/RNA-binding protein Alba-like domain-containing protein</fullName>
    </recommendedName>
</protein>
<organism evidence="1 2">
    <name type="scientific">Pneumocystis wakefieldiae</name>
    <dbReference type="NCBI Taxonomy" id="38082"/>
    <lineage>
        <taxon>Eukaryota</taxon>
        <taxon>Fungi</taxon>
        <taxon>Dikarya</taxon>
        <taxon>Ascomycota</taxon>
        <taxon>Taphrinomycotina</taxon>
        <taxon>Pneumocystomycetes</taxon>
        <taxon>Pneumocystaceae</taxon>
        <taxon>Pneumocystis</taxon>
    </lineage>
</organism>
<accession>A0A899FZR1</accession>
<dbReference type="AlphaFoldDB" id="A0A899FZR1"/>
<dbReference type="SUPFAM" id="SSF82704">
    <property type="entry name" value="AlbA-like"/>
    <property type="match status" value="1"/>
</dbReference>
<reference evidence="1" key="1">
    <citation type="submission" date="2020-06" db="EMBL/GenBank/DDBJ databases">
        <title>Genomes of multiple members of Pneumocystis genus reveal paths to human pathogen Pneumocystis jirovecii.</title>
        <authorList>
            <person name="Cisse O.H."/>
            <person name="Ma L."/>
            <person name="Dekker J."/>
            <person name="Khil P."/>
            <person name="Jo J."/>
            <person name="Brenchley J."/>
            <person name="Blair R."/>
            <person name="Pahar B."/>
            <person name="Chabe M."/>
            <person name="Van Rompay K.A."/>
            <person name="Keesler R."/>
            <person name="Sukura A."/>
            <person name="Hirsch V."/>
            <person name="Kutty G."/>
            <person name="Liu Y."/>
            <person name="Peng L."/>
            <person name="Chen J."/>
            <person name="Song J."/>
            <person name="Weissenbacher-Lang C."/>
            <person name="Xu J."/>
            <person name="Upham N.S."/>
            <person name="Stajich J.E."/>
            <person name="Cuomo C.A."/>
            <person name="Cushion M.T."/>
            <person name="Kovacs J.A."/>
        </authorList>
    </citation>
    <scope>NUCLEOTIDE SEQUENCE</scope>
    <source>
        <strain evidence="1">2A</strain>
    </source>
</reference>
<dbReference type="OrthoDB" id="424402at2759"/>
<dbReference type="Gene3D" id="3.30.110.20">
    <property type="entry name" value="Alba-like domain"/>
    <property type="match status" value="1"/>
</dbReference>
<dbReference type="EMBL" id="CP054540">
    <property type="protein sequence ID" value="QSL66036.1"/>
    <property type="molecule type" value="Genomic_DNA"/>
</dbReference>
<keyword evidence="2" id="KW-1185">Reference proteome</keyword>
<evidence type="ECO:0000313" key="1">
    <source>
        <dbReference type="EMBL" id="QSL66036.1"/>
    </source>
</evidence>
<dbReference type="InterPro" id="IPR036882">
    <property type="entry name" value="Alba-like_dom_sf"/>
</dbReference>